<proteinExistence type="predicted"/>
<keyword evidence="1" id="KW-0472">Membrane</keyword>
<feature type="transmembrane region" description="Helical" evidence="1">
    <location>
        <begin position="53"/>
        <end position="73"/>
    </location>
</feature>
<evidence type="ECO:0000256" key="1">
    <source>
        <dbReference type="SAM" id="Phobius"/>
    </source>
</evidence>
<gene>
    <name evidence="2" type="ORF">A6E04_15795</name>
</gene>
<name>A0A1B9NWD7_ALILO</name>
<protein>
    <submittedName>
        <fullName evidence="2">Uncharacterized protein</fullName>
    </submittedName>
</protein>
<dbReference type="Proteomes" id="UP000093523">
    <property type="component" value="Unassembled WGS sequence"/>
</dbReference>
<accession>A0A1B9NWD7</accession>
<evidence type="ECO:0000313" key="2">
    <source>
        <dbReference type="EMBL" id="OCH19492.1"/>
    </source>
</evidence>
<keyword evidence="1" id="KW-1133">Transmembrane helix</keyword>
<feature type="transmembrane region" description="Helical" evidence="1">
    <location>
        <begin position="112"/>
        <end position="132"/>
    </location>
</feature>
<organism evidence="2 3">
    <name type="scientific">Aliivibrio logei</name>
    <name type="common">Vibrio logei</name>
    <dbReference type="NCBI Taxonomy" id="688"/>
    <lineage>
        <taxon>Bacteria</taxon>
        <taxon>Pseudomonadati</taxon>
        <taxon>Pseudomonadota</taxon>
        <taxon>Gammaproteobacteria</taxon>
        <taxon>Vibrionales</taxon>
        <taxon>Vibrionaceae</taxon>
        <taxon>Aliivibrio</taxon>
    </lineage>
</organism>
<comment type="caution">
    <text evidence="2">The sequence shown here is derived from an EMBL/GenBank/DDBJ whole genome shotgun (WGS) entry which is preliminary data.</text>
</comment>
<keyword evidence="1" id="KW-0812">Transmembrane</keyword>
<reference evidence="2 3" key="1">
    <citation type="submission" date="2016-06" db="EMBL/GenBank/DDBJ databases">
        <authorList>
            <person name="Kjaerup R.B."/>
            <person name="Dalgaard T.S."/>
            <person name="Juul-Madsen H.R."/>
        </authorList>
    </citation>
    <scope>NUCLEOTIDE SEQUENCE [LARGE SCALE GENOMIC DNA]</scope>
    <source>
        <strain evidence="2 3">1S159</strain>
    </source>
</reference>
<feature type="transmembrane region" description="Helical" evidence="1">
    <location>
        <begin position="85"/>
        <end position="106"/>
    </location>
</feature>
<dbReference type="AlphaFoldDB" id="A0A1B9NWD7"/>
<feature type="transmembrane region" description="Helical" evidence="1">
    <location>
        <begin position="21"/>
        <end position="41"/>
    </location>
</feature>
<sequence length="142" mass="17061">MAIRLHSFITLEQLEDRRFSRAFFNSIIIIAVLTIMTLEVLENQNVRTLFDDITDNIIIFTTICYMIAIYSYGYKQNIFKHQWQIFLIMYLAISQAIYVIFYGLYSQYEESTVIYLTTHSFFWVLFYSYVLFTIHNLKHDIA</sequence>
<evidence type="ECO:0000313" key="3">
    <source>
        <dbReference type="Proteomes" id="UP000093523"/>
    </source>
</evidence>
<dbReference type="EMBL" id="MAJU01000015">
    <property type="protein sequence ID" value="OCH19492.1"/>
    <property type="molecule type" value="Genomic_DNA"/>
</dbReference>